<gene>
    <name evidence="7" type="ORF">FF104_02465</name>
</gene>
<proteinExistence type="inferred from homology"/>
<organism evidence="7 8">
    <name type="scientific">Clostridium butyricum</name>
    <dbReference type="NCBI Taxonomy" id="1492"/>
    <lineage>
        <taxon>Bacteria</taxon>
        <taxon>Bacillati</taxon>
        <taxon>Bacillota</taxon>
        <taxon>Clostridia</taxon>
        <taxon>Eubacteriales</taxon>
        <taxon>Clostridiaceae</taxon>
        <taxon>Clostridium</taxon>
    </lineage>
</organism>
<dbReference type="GO" id="GO:0003677">
    <property type="term" value="F:DNA binding"/>
    <property type="evidence" value="ECO:0007669"/>
    <property type="project" value="InterPro"/>
</dbReference>
<evidence type="ECO:0000256" key="3">
    <source>
        <dbReference type="ARBA" id="ARBA00023082"/>
    </source>
</evidence>
<dbReference type="Pfam" id="PF08281">
    <property type="entry name" value="Sigma70_r4_2"/>
    <property type="match status" value="1"/>
</dbReference>
<protein>
    <submittedName>
        <fullName evidence="7">Sigma-70 family RNA polymerase sigma factor</fullName>
    </submittedName>
</protein>
<dbReference type="EMBL" id="CP040626">
    <property type="protein sequence ID" value="QMW89844.1"/>
    <property type="molecule type" value="Genomic_DNA"/>
</dbReference>
<dbReference type="AlphaFoldDB" id="A0AAP9RCC2"/>
<dbReference type="NCBIfam" id="TIGR02937">
    <property type="entry name" value="sigma70-ECF"/>
    <property type="match status" value="1"/>
</dbReference>
<evidence type="ECO:0000259" key="6">
    <source>
        <dbReference type="Pfam" id="PF08281"/>
    </source>
</evidence>
<dbReference type="InterPro" id="IPR013249">
    <property type="entry name" value="RNA_pol_sigma70_r4_t2"/>
</dbReference>
<evidence type="ECO:0000313" key="7">
    <source>
        <dbReference type="EMBL" id="QMW89844.1"/>
    </source>
</evidence>
<evidence type="ECO:0000256" key="2">
    <source>
        <dbReference type="ARBA" id="ARBA00023015"/>
    </source>
</evidence>
<accession>A0AAP9RCC2</accession>
<evidence type="ECO:0000256" key="4">
    <source>
        <dbReference type="ARBA" id="ARBA00023163"/>
    </source>
</evidence>
<dbReference type="Gene3D" id="1.10.10.10">
    <property type="entry name" value="Winged helix-like DNA-binding domain superfamily/Winged helix DNA-binding domain"/>
    <property type="match status" value="1"/>
</dbReference>
<sequence>MLEKSRDKLYRFAYCYVKNEDDALDILSEAVYKGYISFHKLRDEKYFETWMIRIIINCANDFFKKTNKYVYLDEHNIENIKDINTSLSMEDRMDLYDLMDRLPDDEKTIIILKYFQELNFREISEVLSIPENTIKSKLYRTIKKLNKYLKEDEVKFND</sequence>
<dbReference type="GO" id="GO:0016987">
    <property type="term" value="F:sigma factor activity"/>
    <property type="evidence" value="ECO:0007669"/>
    <property type="project" value="UniProtKB-KW"/>
</dbReference>
<comment type="similarity">
    <text evidence="1">Belongs to the sigma-70 factor family. ECF subfamily.</text>
</comment>
<name>A0AAP9RCC2_CLOBU</name>
<dbReference type="GeneID" id="92942984"/>
<dbReference type="PANTHER" id="PTHR43133">
    <property type="entry name" value="RNA POLYMERASE ECF-TYPE SIGMA FACTO"/>
    <property type="match status" value="1"/>
</dbReference>
<feature type="domain" description="RNA polymerase sigma factor 70 region 4 type 2" evidence="6">
    <location>
        <begin position="93"/>
        <end position="145"/>
    </location>
</feature>
<dbReference type="InterPro" id="IPR036388">
    <property type="entry name" value="WH-like_DNA-bd_sf"/>
</dbReference>
<keyword evidence="3" id="KW-0731">Sigma factor</keyword>
<keyword evidence="2" id="KW-0805">Transcription regulation</keyword>
<dbReference type="PANTHER" id="PTHR43133:SF51">
    <property type="entry name" value="RNA POLYMERASE SIGMA FACTOR"/>
    <property type="match status" value="1"/>
</dbReference>
<dbReference type="InterPro" id="IPR014284">
    <property type="entry name" value="RNA_pol_sigma-70_dom"/>
</dbReference>
<dbReference type="Proteomes" id="UP000515243">
    <property type="component" value="Chromosome 1"/>
</dbReference>
<dbReference type="SUPFAM" id="SSF88946">
    <property type="entry name" value="Sigma2 domain of RNA polymerase sigma factors"/>
    <property type="match status" value="1"/>
</dbReference>
<dbReference type="GO" id="GO:0006352">
    <property type="term" value="P:DNA-templated transcription initiation"/>
    <property type="evidence" value="ECO:0007669"/>
    <property type="project" value="InterPro"/>
</dbReference>
<dbReference type="SUPFAM" id="SSF88659">
    <property type="entry name" value="Sigma3 and sigma4 domains of RNA polymerase sigma factors"/>
    <property type="match status" value="1"/>
</dbReference>
<dbReference type="CDD" id="cd06171">
    <property type="entry name" value="Sigma70_r4"/>
    <property type="match status" value="1"/>
</dbReference>
<reference evidence="7 8" key="1">
    <citation type="submission" date="2019-05" db="EMBL/GenBank/DDBJ databases">
        <authorList>
            <person name="Schori C."/>
            <person name="Ahrens C."/>
        </authorList>
    </citation>
    <scope>NUCLEOTIDE SEQUENCE [LARGE SCALE GENOMIC DNA]</scope>
    <source>
        <strain evidence="7 8">DSM 10702</strain>
    </source>
</reference>
<dbReference type="InterPro" id="IPR013324">
    <property type="entry name" value="RNA_pol_sigma_r3/r4-like"/>
</dbReference>
<dbReference type="Pfam" id="PF04542">
    <property type="entry name" value="Sigma70_r2"/>
    <property type="match status" value="1"/>
</dbReference>
<feature type="domain" description="RNA polymerase sigma-70 region 2" evidence="5">
    <location>
        <begin position="3"/>
        <end position="67"/>
    </location>
</feature>
<dbReference type="RefSeq" id="WP_080646812.1">
    <property type="nucleotide sequence ID" value="NZ_BKBD01000029.1"/>
</dbReference>
<dbReference type="Gene3D" id="1.10.1740.10">
    <property type="match status" value="1"/>
</dbReference>
<dbReference type="InterPro" id="IPR013325">
    <property type="entry name" value="RNA_pol_sigma_r2"/>
</dbReference>
<evidence type="ECO:0000256" key="1">
    <source>
        <dbReference type="ARBA" id="ARBA00010641"/>
    </source>
</evidence>
<evidence type="ECO:0000313" key="8">
    <source>
        <dbReference type="Proteomes" id="UP000515243"/>
    </source>
</evidence>
<dbReference type="InterPro" id="IPR039425">
    <property type="entry name" value="RNA_pol_sigma-70-like"/>
</dbReference>
<dbReference type="InterPro" id="IPR007627">
    <property type="entry name" value="RNA_pol_sigma70_r2"/>
</dbReference>
<evidence type="ECO:0000259" key="5">
    <source>
        <dbReference type="Pfam" id="PF04542"/>
    </source>
</evidence>
<keyword evidence="4" id="KW-0804">Transcription</keyword>